<proteinExistence type="predicted"/>
<protein>
    <submittedName>
        <fullName evidence="1">Uncharacterized protein</fullName>
    </submittedName>
</protein>
<evidence type="ECO:0000313" key="1">
    <source>
        <dbReference type="EMBL" id="CAG9948526.1"/>
    </source>
</evidence>
<reference evidence="1" key="2">
    <citation type="submission" date="2021-10" db="EMBL/GenBank/DDBJ databases">
        <authorList>
            <person name="Piombo E."/>
        </authorList>
    </citation>
    <scope>NUCLEOTIDE SEQUENCE</scope>
</reference>
<gene>
    <name evidence="1" type="ORF">CRV2_00014065</name>
</gene>
<dbReference type="EMBL" id="CADEHS020000024">
    <property type="protein sequence ID" value="CAG9948526.1"/>
    <property type="molecule type" value="Genomic_DNA"/>
</dbReference>
<evidence type="ECO:0000313" key="2">
    <source>
        <dbReference type="Proteomes" id="UP000836387"/>
    </source>
</evidence>
<keyword evidence="2" id="KW-1185">Reference proteome</keyword>
<sequence length="222" mass="24485">MDQPNGEMGSSNGRVRSRARRAARPCDACRKRKSRCFTKPESSVCVLCELRETAYTYLERPVQRKPPAAAELVSHEELALITVEAEIVTTPGSVPDKNTYISPARASGGLLYTRSGLNISENSIHQHGARHSLPVALLDNSLGSEPHRFAELCGLTSNMEPILMGAYMVGYKKLTVSRDIARTAPLIKSIAWRRTVYGECRPQTTAWPYPVVFHIVSDSKSA</sequence>
<reference evidence="1" key="1">
    <citation type="submission" date="2020-04" db="EMBL/GenBank/DDBJ databases">
        <authorList>
            <person name="Broberg M."/>
        </authorList>
    </citation>
    <scope>NUCLEOTIDE SEQUENCE</scope>
</reference>
<dbReference type="Proteomes" id="UP000836387">
    <property type="component" value="Unassembled WGS sequence"/>
</dbReference>
<accession>A0ACA9U5D3</accession>
<name>A0ACA9U5D3_BIOOC</name>
<comment type="caution">
    <text evidence="1">The sequence shown here is derived from an EMBL/GenBank/DDBJ whole genome shotgun (WGS) entry which is preliminary data.</text>
</comment>
<organism evidence="1 2">
    <name type="scientific">Clonostachys rosea f. rosea IK726</name>
    <dbReference type="NCBI Taxonomy" id="1349383"/>
    <lineage>
        <taxon>Eukaryota</taxon>
        <taxon>Fungi</taxon>
        <taxon>Dikarya</taxon>
        <taxon>Ascomycota</taxon>
        <taxon>Pezizomycotina</taxon>
        <taxon>Sordariomycetes</taxon>
        <taxon>Hypocreomycetidae</taxon>
        <taxon>Hypocreales</taxon>
        <taxon>Bionectriaceae</taxon>
        <taxon>Clonostachys</taxon>
    </lineage>
</organism>